<evidence type="ECO:0000259" key="1">
    <source>
        <dbReference type="Pfam" id="PF18603"/>
    </source>
</evidence>
<sequence length="128" mass="13574">MAARLSGGYFCSHEIPWNTGVDFTGTAIRLALGERPAPEAMTPSFQKGVAQRYLFPKPGKVTAIEGVEKAQAMEGISMVEIRTAVGEKISPATSQPARAGVIMARADTREEAIKQVEAAVAAIKIITS</sequence>
<name>A0ABQ5L1Z9_9EUKA</name>
<evidence type="ECO:0000313" key="2">
    <source>
        <dbReference type="EMBL" id="GKT37978.1"/>
    </source>
</evidence>
<proteinExistence type="predicted"/>
<dbReference type="Proteomes" id="UP001057375">
    <property type="component" value="Unassembled WGS sequence"/>
</dbReference>
<dbReference type="EMBL" id="BQXS01005571">
    <property type="protein sequence ID" value="GKT37978.1"/>
    <property type="molecule type" value="Genomic_DNA"/>
</dbReference>
<feature type="domain" description="L-amino acid ligase C-terminal" evidence="1">
    <location>
        <begin position="52"/>
        <end position="127"/>
    </location>
</feature>
<keyword evidence="3" id="KW-1185">Reference proteome</keyword>
<comment type="caution">
    <text evidence="2">The sequence shown here is derived from an EMBL/GenBank/DDBJ whole genome shotgun (WGS) entry which is preliminary data.</text>
</comment>
<dbReference type="InterPro" id="IPR040570">
    <property type="entry name" value="LAL_C2"/>
</dbReference>
<gene>
    <name evidence="2" type="ORF">ADUPG1_003916</name>
</gene>
<evidence type="ECO:0000313" key="3">
    <source>
        <dbReference type="Proteomes" id="UP001057375"/>
    </source>
</evidence>
<dbReference type="Pfam" id="PF18603">
    <property type="entry name" value="LAL_C2"/>
    <property type="match status" value="1"/>
</dbReference>
<dbReference type="Gene3D" id="3.30.470.20">
    <property type="entry name" value="ATP-grasp fold, B domain"/>
    <property type="match status" value="1"/>
</dbReference>
<protein>
    <submittedName>
        <fullName evidence="2">Phosphoribosylglycinamide synthetase</fullName>
    </submittedName>
</protein>
<organism evidence="2 3">
    <name type="scientific">Aduncisulcus paluster</name>
    <dbReference type="NCBI Taxonomy" id="2918883"/>
    <lineage>
        <taxon>Eukaryota</taxon>
        <taxon>Metamonada</taxon>
        <taxon>Carpediemonas-like organisms</taxon>
        <taxon>Aduncisulcus</taxon>
    </lineage>
</organism>
<accession>A0ABQ5L1Z9</accession>
<reference evidence="2" key="1">
    <citation type="submission" date="2022-03" db="EMBL/GenBank/DDBJ databases">
        <title>Draft genome sequence of Aduncisulcus paluster, a free-living microaerophilic Fornicata.</title>
        <authorList>
            <person name="Yuyama I."/>
            <person name="Kume K."/>
            <person name="Tamura T."/>
            <person name="Inagaki Y."/>
            <person name="Hashimoto T."/>
        </authorList>
    </citation>
    <scope>NUCLEOTIDE SEQUENCE</scope>
    <source>
        <strain evidence="2">NY0171</strain>
    </source>
</reference>